<evidence type="ECO:0000313" key="2">
    <source>
        <dbReference type="Proteomes" id="UP000290545"/>
    </source>
</evidence>
<dbReference type="EMBL" id="SDHZ01000001">
    <property type="protein sequence ID" value="RXK85269.1"/>
    <property type="molecule type" value="Genomic_DNA"/>
</dbReference>
<protein>
    <submittedName>
        <fullName evidence="1">DUF416 family protein</fullName>
    </submittedName>
</protein>
<name>A0A4Q1D9X6_9BACT</name>
<proteinExistence type="predicted"/>
<dbReference type="Gene3D" id="1.20.1590.10">
    <property type="entry name" value="YP_001051499.1 domain like"/>
    <property type="match status" value="1"/>
</dbReference>
<gene>
    <name evidence="1" type="ORF">ESB13_00110</name>
</gene>
<dbReference type="InterPro" id="IPR023381">
    <property type="entry name" value="YP001051499.1-like_dom_sf"/>
</dbReference>
<comment type="caution">
    <text evidence="1">The sequence shown here is derived from an EMBL/GenBank/DDBJ whole genome shotgun (WGS) entry which is preliminary data.</text>
</comment>
<dbReference type="Proteomes" id="UP000290545">
    <property type="component" value="Unassembled WGS sequence"/>
</dbReference>
<sequence>MASISQLSYSKQLAFAYLTCERLYPNYEYFSIHFNFGAPQILRTAINHVYANIFAKFPKNITHNLIKSLDTITPFPEHFNTVLASSALDACTSVSEALEFILDKNPLRLSDISTFATDSIDMYIQEKNKMDYNADPEFEEKILRDPLMIKELDIQKGIILYLEKIENINKTDIETLLQLQGFNGNLNLKN</sequence>
<dbReference type="Pfam" id="PF04222">
    <property type="entry name" value="DUF416"/>
    <property type="match status" value="1"/>
</dbReference>
<dbReference type="AlphaFoldDB" id="A0A4Q1D9X6"/>
<dbReference type="InterPro" id="IPR007338">
    <property type="entry name" value="DUF416"/>
</dbReference>
<keyword evidence="2" id="KW-1185">Reference proteome</keyword>
<organism evidence="1 2">
    <name type="scientific">Filimonas effusa</name>
    <dbReference type="NCBI Taxonomy" id="2508721"/>
    <lineage>
        <taxon>Bacteria</taxon>
        <taxon>Pseudomonadati</taxon>
        <taxon>Bacteroidota</taxon>
        <taxon>Chitinophagia</taxon>
        <taxon>Chitinophagales</taxon>
        <taxon>Chitinophagaceae</taxon>
        <taxon>Filimonas</taxon>
    </lineage>
</organism>
<evidence type="ECO:0000313" key="1">
    <source>
        <dbReference type="EMBL" id="RXK85269.1"/>
    </source>
</evidence>
<accession>A0A4Q1D9X6</accession>
<reference evidence="1 2" key="1">
    <citation type="submission" date="2019-01" db="EMBL/GenBank/DDBJ databases">
        <title>Filimonas sp. strain TTM-71.</title>
        <authorList>
            <person name="Chen W.-M."/>
        </authorList>
    </citation>
    <scope>NUCLEOTIDE SEQUENCE [LARGE SCALE GENOMIC DNA]</scope>
    <source>
        <strain evidence="1 2">TTM-71</strain>
    </source>
</reference>
<dbReference type="RefSeq" id="WP_129001021.1">
    <property type="nucleotide sequence ID" value="NZ_SDHZ01000001.1"/>
</dbReference>
<dbReference type="OrthoDB" id="9204516at2"/>